<dbReference type="InterPro" id="IPR039255">
    <property type="entry name" value="YceD_bac"/>
</dbReference>
<evidence type="ECO:0000256" key="4">
    <source>
        <dbReference type="ARBA" id="ARBA00022517"/>
    </source>
</evidence>
<dbReference type="EMBL" id="JALJYF010000001">
    <property type="protein sequence ID" value="MCP1726715.1"/>
    <property type="molecule type" value="Genomic_DNA"/>
</dbReference>
<proteinExistence type="inferred from homology"/>
<gene>
    <name evidence="6" type="ORF">J2T60_000680</name>
</gene>
<keyword evidence="4" id="KW-0690">Ribosome biogenesis</keyword>
<comment type="function">
    <text evidence="1">Plays a role in synthesis, processing and/or stability of 23S rRNA.</text>
</comment>
<evidence type="ECO:0000256" key="3">
    <source>
        <dbReference type="ARBA" id="ARBA00015716"/>
    </source>
</evidence>
<dbReference type="Pfam" id="PF02620">
    <property type="entry name" value="YceD"/>
    <property type="match status" value="1"/>
</dbReference>
<dbReference type="PANTHER" id="PTHR38099:SF1">
    <property type="entry name" value="LARGE RIBOSOMAL RNA SUBUNIT ACCUMULATION PROTEIN YCED"/>
    <property type="match status" value="1"/>
</dbReference>
<evidence type="ECO:0000256" key="5">
    <source>
        <dbReference type="ARBA" id="ARBA00031841"/>
    </source>
</evidence>
<dbReference type="RefSeq" id="WP_253445455.1">
    <property type="nucleotide sequence ID" value="NZ_JALJYF010000001.1"/>
</dbReference>
<comment type="similarity">
    <text evidence="2">Belongs to the DUF177 domain family.</text>
</comment>
<organism evidence="6 7">
    <name type="scientific">Natronospira proteinivora</name>
    <dbReference type="NCBI Taxonomy" id="1807133"/>
    <lineage>
        <taxon>Bacteria</taxon>
        <taxon>Pseudomonadati</taxon>
        <taxon>Pseudomonadota</taxon>
        <taxon>Gammaproteobacteria</taxon>
        <taxon>Natronospirales</taxon>
        <taxon>Natronospiraceae</taxon>
        <taxon>Natronospira</taxon>
    </lineage>
</organism>
<accession>A0ABT1G6Y7</accession>
<protein>
    <recommendedName>
        <fullName evidence="3">Large ribosomal RNA subunit accumulation protein YceD</fullName>
    </recommendedName>
    <alternativeName>
        <fullName evidence="5">23S rRNA accumulation protein YceD</fullName>
    </alternativeName>
</protein>
<dbReference type="InterPro" id="IPR003772">
    <property type="entry name" value="YceD"/>
</dbReference>
<evidence type="ECO:0000313" key="7">
    <source>
        <dbReference type="Proteomes" id="UP001523550"/>
    </source>
</evidence>
<reference evidence="6 7" key="1">
    <citation type="submission" date="2022-03" db="EMBL/GenBank/DDBJ databases">
        <title>Genomic Encyclopedia of Type Strains, Phase III (KMG-III): the genomes of soil and plant-associated and newly described type strains.</title>
        <authorList>
            <person name="Whitman W."/>
        </authorList>
    </citation>
    <scope>NUCLEOTIDE SEQUENCE [LARGE SCALE GENOMIC DNA]</scope>
    <source>
        <strain evidence="6 7">BSker1</strain>
    </source>
</reference>
<evidence type="ECO:0000313" key="6">
    <source>
        <dbReference type="EMBL" id="MCP1726715.1"/>
    </source>
</evidence>
<keyword evidence="7" id="KW-1185">Reference proteome</keyword>
<dbReference type="PANTHER" id="PTHR38099">
    <property type="entry name" value="LARGE RIBOSOMAL RNA SUBUNIT ACCUMULATION PROTEIN YCED"/>
    <property type="match status" value="1"/>
</dbReference>
<evidence type="ECO:0000256" key="1">
    <source>
        <dbReference type="ARBA" id="ARBA00002868"/>
    </source>
</evidence>
<evidence type="ECO:0000256" key="2">
    <source>
        <dbReference type="ARBA" id="ARBA00010740"/>
    </source>
</evidence>
<comment type="caution">
    <text evidence="6">The sequence shown here is derived from an EMBL/GenBank/DDBJ whole genome shotgun (WGS) entry which is preliminary data.</text>
</comment>
<sequence length="190" mass="20949">MSESLIEPVDPEQLAAAGESLVGRLSMDQLPRVKALLGSSGEAARALEAECHFRFGRDEMARLTLEGEVSTRIPMECQRCLEPVWLSLTTSFSLVIVDSEAAAEALPVEKDPLFRERRLIKLATVAEDELLVVMPQVARHPDVQECGSLARDDRLFVDEAVDAPTVSDQAPKQRPFQVLAGLKGEKGRRR</sequence>
<dbReference type="Proteomes" id="UP001523550">
    <property type="component" value="Unassembled WGS sequence"/>
</dbReference>
<name>A0ABT1G6Y7_9GAMM</name>